<evidence type="ECO:0000313" key="1">
    <source>
        <dbReference type="EMBL" id="KAK0132196.1"/>
    </source>
</evidence>
<dbReference type="Proteomes" id="UP001174136">
    <property type="component" value="Unassembled WGS sequence"/>
</dbReference>
<accession>A0AA47NN86</accession>
<gene>
    <name evidence="1" type="ORF">N1851_032986</name>
</gene>
<organism evidence="1 2">
    <name type="scientific">Merluccius polli</name>
    <name type="common">Benguela hake</name>
    <name type="synonym">Merluccius cadenati</name>
    <dbReference type="NCBI Taxonomy" id="89951"/>
    <lineage>
        <taxon>Eukaryota</taxon>
        <taxon>Metazoa</taxon>
        <taxon>Chordata</taxon>
        <taxon>Craniata</taxon>
        <taxon>Vertebrata</taxon>
        <taxon>Euteleostomi</taxon>
        <taxon>Actinopterygii</taxon>
        <taxon>Neopterygii</taxon>
        <taxon>Teleostei</taxon>
        <taxon>Neoteleostei</taxon>
        <taxon>Acanthomorphata</taxon>
        <taxon>Zeiogadaria</taxon>
        <taxon>Gadariae</taxon>
        <taxon>Gadiformes</taxon>
        <taxon>Gadoidei</taxon>
        <taxon>Merlucciidae</taxon>
        <taxon>Merluccius</taxon>
    </lineage>
</organism>
<keyword evidence="2" id="KW-1185">Reference proteome</keyword>
<evidence type="ECO:0008006" key="3">
    <source>
        <dbReference type="Google" id="ProtNLM"/>
    </source>
</evidence>
<sequence length="66" mass="7349">MRNEWPMALVIKAHPSSDGKVRKLELKVTKGGTVKTFFRPITECSPALNTSAHQKRGLIVPTDMND</sequence>
<protein>
    <recommendedName>
        <fullName evidence="3">DUF5641 domain-containing protein</fullName>
    </recommendedName>
</protein>
<dbReference type="AlphaFoldDB" id="A0AA47NN86"/>
<proteinExistence type="predicted"/>
<evidence type="ECO:0000313" key="2">
    <source>
        <dbReference type="Proteomes" id="UP001174136"/>
    </source>
</evidence>
<name>A0AA47NN86_MERPO</name>
<comment type="caution">
    <text evidence="1">The sequence shown here is derived from an EMBL/GenBank/DDBJ whole genome shotgun (WGS) entry which is preliminary data.</text>
</comment>
<dbReference type="EMBL" id="JAOPHQ010006281">
    <property type="protein sequence ID" value="KAK0132196.1"/>
    <property type="molecule type" value="Genomic_DNA"/>
</dbReference>
<reference evidence="1" key="1">
    <citation type="journal article" date="2023" name="Front. Mar. Sci.">
        <title>A new Merluccius polli reference genome to investigate the effects of global change in West African waters.</title>
        <authorList>
            <person name="Mateo J.L."/>
            <person name="Blanco-Fernandez C."/>
            <person name="Garcia-Vazquez E."/>
            <person name="Machado-Schiaffino G."/>
        </authorList>
    </citation>
    <scope>NUCLEOTIDE SEQUENCE</scope>
    <source>
        <strain evidence="1">C29</strain>
        <tissue evidence="1">Fin</tissue>
    </source>
</reference>